<dbReference type="PROSITE" id="PS51123">
    <property type="entry name" value="OMPA_2"/>
    <property type="match status" value="1"/>
</dbReference>
<evidence type="ECO:0000256" key="1">
    <source>
        <dbReference type="PROSITE-ProRule" id="PRU00473"/>
    </source>
</evidence>
<evidence type="ECO:0000256" key="2">
    <source>
        <dbReference type="SAM" id="MobiDB-lite"/>
    </source>
</evidence>
<dbReference type="EMBL" id="PSNX01000004">
    <property type="protein sequence ID" value="PPE67103.1"/>
    <property type="molecule type" value="Genomic_DNA"/>
</dbReference>
<protein>
    <submittedName>
        <fullName evidence="5">Flagellar motor protein MotB</fullName>
    </submittedName>
</protein>
<dbReference type="Proteomes" id="UP000238605">
    <property type="component" value="Unassembled WGS sequence"/>
</dbReference>
<feature type="region of interest" description="Disordered" evidence="2">
    <location>
        <begin position="25"/>
        <end position="46"/>
    </location>
</feature>
<organism evidence="5 6">
    <name type="scientific">Caldimonas caldifontis</name>
    <dbReference type="NCBI Taxonomy" id="1452508"/>
    <lineage>
        <taxon>Bacteria</taxon>
        <taxon>Pseudomonadati</taxon>
        <taxon>Pseudomonadota</taxon>
        <taxon>Betaproteobacteria</taxon>
        <taxon>Burkholderiales</taxon>
        <taxon>Sphaerotilaceae</taxon>
        <taxon>Caldimonas</taxon>
    </lineage>
</organism>
<keyword evidence="5" id="KW-0282">Flagellum</keyword>
<dbReference type="Pfam" id="PF00691">
    <property type="entry name" value="OmpA"/>
    <property type="match status" value="1"/>
</dbReference>
<feature type="signal peptide" evidence="3">
    <location>
        <begin position="1"/>
        <end position="27"/>
    </location>
</feature>
<dbReference type="PANTHER" id="PTHR30329">
    <property type="entry name" value="STATOR ELEMENT OF FLAGELLAR MOTOR COMPLEX"/>
    <property type="match status" value="1"/>
</dbReference>
<accession>A0A2S5SWG1</accession>
<evidence type="ECO:0000256" key="3">
    <source>
        <dbReference type="SAM" id="SignalP"/>
    </source>
</evidence>
<name>A0A2S5SWG1_9BURK</name>
<dbReference type="InterPro" id="IPR036737">
    <property type="entry name" value="OmpA-like_sf"/>
</dbReference>
<dbReference type="GO" id="GO:0016020">
    <property type="term" value="C:membrane"/>
    <property type="evidence" value="ECO:0007669"/>
    <property type="project" value="UniProtKB-UniRule"/>
</dbReference>
<dbReference type="AlphaFoldDB" id="A0A2S5SWG1"/>
<feature type="domain" description="OmpA-like" evidence="4">
    <location>
        <begin position="137"/>
        <end position="253"/>
    </location>
</feature>
<dbReference type="OrthoDB" id="8526422at2"/>
<sequence>MTRRALRLLAAPVLAVTAIGAASSCSAPRTGALPSRPEAAQPPPTSARAAAGLSIAQLDHGRQARFATCAPPACPAVTPKTLAVDPARAATAEARADPTPRSDAVIAQSLSPGETLVIAGPQAKLPTAHRTAIGPEDAGEPLVSEIAVGFPFGSAVLTAAARALIDAAATGDGIRRVDIRGRTDNVGPTAANDLLARRRAAAVAQYLRARHPHLAGAEVKVDGRGVCCYATENDTPEGRARNRRVEIAFERVPTDL</sequence>
<proteinExistence type="predicted"/>
<dbReference type="Gene3D" id="3.30.1330.60">
    <property type="entry name" value="OmpA-like domain"/>
    <property type="match status" value="1"/>
</dbReference>
<dbReference type="RefSeq" id="WP_082368717.1">
    <property type="nucleotide sequence ID" value="NZ_PSNX01000004.1"/>
</dbReference>
<evidence type="ECO:0000259" key="4">
    <source>
        <dbReference type="PROSITE" id="PS51123"/>
    </source>
</evidence>
<reference evidence="5 6" key="1">
    <citation type="submission" date="2018-02" db="EMBL/GenBank/DDBJ databases">
        <title>Reclassifiation of [Polyangium] brachysporum DSM 7029 as Guopingzhaonella breviflexa gen. nov., sp. nov., a member of the family Comamonadaceae.</title>
        <authorList>
            <person name="Tang B."/>
        </authorList>
    </citation>
    <scope>NUCLEOTIDE SEQUENCE [LARGE SCALE GENOMIC DNA]</scope>
    <source>
        <strain evidence="5 6">BCRC 80649</strain>
    </source>
</reference>
<dbReference type="InterPro" id="IPR006665">
    <property type="entry name" value="OmpA-like"/>
</dbReference>
<dbReference type="InterPro" id="IPR050330">
    <property type="entry name" value="Bact_OuterMem_StrucFunc"/>
</dbReference>
<keyword evidence="6" id="KW-1185">Reference proteome</keyword>
<evidence type="ECO:0000313" key="5">
    <source>
        <dbReference type="EMBL" id="PPE67103.1"/>
    </source>
</evidence>
<keyword evidence="1" id="KW-0472">Membrane</keyword>
<keyword evidence="5" id="KW-0966">Cell projection</keyword>
<keyword evidence="5" id="KW-0969">Cilium</keyword>
<keyword evidence="3" id="KW-0732">Signal</keyword>
<dbReference type="PANTHER" id="PTHR30329:SF21">
    <property type="entry name" value="LIPOPROTEIN YIAD-RELATED"/>
    <property type="match status" value="1"/>
</dbReference>
<feature type="chain" id="PRO_5015648111" evidence="3">
    <location>
        <begin position="28"/>
        <end position="256"/>
    </location>
</feature>
<gene>
    <name evidence="5" type="ORF">C1704_06605</name>
</gene>
<dbReference type="SUPFAM" id="SSF103088">
    <property type="entry name" value="OmpA-like"/>
    <property type="match status" value="1"/>
</dbReference>
<comment type="caution">
    <text evidence="5">The sequence shown here is derived from an EMBL/GenBank/DDBJ whole genome shotgun (WGS) entry which is preliminary data.</text>
</comment>
<dbReference type="PROSITE" id="PS51257">
    <property type="entry name" value="PROKAR_LIPOPROTEIN"/>
    <property type="match status" value="1"/>
</dbReference>
<evidence type="ECO:0000313" key="6">
    <source>
        <dbReference type="Proteomes" id="UP000238605"/>
    </source>
</evidence>